<comment type="catalytic activity">
    <reaction evidence="1 14">
        <text>adenosylcob(III)inamide + ATP = adenosylcob(III)inamide phosphate + ADP + H(+)</text>
        <dbReference type="Rhea" id="RHEA:15769"/>
        <dbReference type="ChEBI" id="CHEBI:2480"/>
        <dbReference type="ChEBI" id="CHEBI:15378"/>
        <dbReference type="ChEBI" id="CHEBI:30616"/>
        <dbReference type="ChEBI" id="CHEBI:58502"/>
        <dbReference type="ChEBI" id="CHEBI:456216"/>
        <dbReference type="EC" id="2.7.1.156"/>
    </reaction>
</comment>
<dbReference type="PANTHER" id="PTHR34848:SF1">
    <property type="entry name" value="BIFUNCTIONAL ADENOSYLCOBALAMIN BIOSYNTHESIS PROTEIN COBU"/>
    <property type="match status" value="1"/>
</dbReference>
<dbReference type="EMBL" id="JAEVLS010000005">
    <property type="protein sequence ID" value="MBM0107521.1"/>
    <property type="molecule type" value="Genomic_DNA"/>
</dbReference>
<dbReference type="Proteomes" id="UP000661077">
    <property type="component" value="Unassembled WGS sequence"/>
</dbReference>
<dbReference type="InterPro" id="IPR027417">
    <property type="entry name" value="P-loop_NTPase"/>
</dbReference>
<evidence type="ECO:0000256" key="9">
    <source>
        <dbReference type="ARBA" id="ARBA00022679"/>
    </source>
</evidence>
<evidence type="ECO:0000256" key="8">
    <source>
        <dbReference type="ARBA" id="ARBA00022573"/>
    </source>
</evidence>
<keyword evidence="8 14" id="KW-0169">Cobalamin biosynthesis</keyword>
<evidence type="ECO:0000256" key="1">
    <source>
        <dbReference type="ARBA" id="ARBA00000312"/>
    </source>
</evidence>
<keyword evidence="16" id="KW-1185">Reference proteome</keyword>
<keyword evidence="15" id="KW-0548">Nucleotidyltransferase</keyword>
<evidence type="ECO:0000256" key="5">
    <source>
        <dbReference type="ARBA" id="ARBA00004692"/>
    </source>
</evidence>
<name>A0ABS1X2S1_9GAMM</name>
<comment type="function">
    <text evidence="4 14">Catalyzes ATP-dependent phosphorylation of adenosylcobinamide and addition of GMP to adenosylcobinamide phosphate.</text>
</comment>
<evidence type="ECO:0000256" key="3">
    <source>
        <dbReference type="ARBA" id="ARBA00001522"/>
    </source>
</evidence>
<dbReference type="EC" id="2.7.1.156" evidence="14"/>
<comment type="catalytic activity">
    <reaction evidence="3">
        <text>adenosylcob(III)inamide + GTP = adenosylcob(III)inamide phosphate + GDP + H(+)</text>
        <dbReference type="Rhea" id="RHEA:15765"/>
        <dbReference type="ChEBI" id="CHEBI:2480"/>
        <dbReference type="ChEBI" id="CHEBI:15378"/>
        <dbReference type="ChEBI" id="CHEBI:37565"/>
        <dbReference type="ChEBI" id="CHEBI:58189"/>
        <dbReference type="ChEBI" id="CHEBI:58502"/>
        <dbReference type="EC" id="2.7.1.156"/>
    </reaction>
</comment>
<dbReference type="Pfam" id="PF02283">
    <property type="entry name" value="CobU"/>
    <property type="match status" value="1"/>
</dbReference>
<keyword evidence="9 14" id="KW-0808">Transferase</keyword>
<evidence type="ECO:0000313" key="15">
    <source>
        <dbReference type="EMBL" id="MBM0107521.1"/>
    </source>
</evidence>
<evidence type="ECO:0000256" key="6">
    <source>
        <dbReference type="ARBA" id="ARBA00005159"/>
    </source>
</evidence>
<sequence length="198" mass="21409">MVNDNESGERASAGRRLIIGGARSGKTAHAIALARSLSTARGRSVTYVATAQALDQEMEHRIRLHRAERPATWRTLEAPTGLAQALRNHGEADLLVIDCMTLWLSNALLKDFREDAPTAALPTWESERDQFLQWLRAVRGDVLLISNEVGAGIVPLLPLSRRFQDEQGRLNQALAAACDEVTLVVAGIAVPIKSAAGG</sequence>
<dbReference type="CDD" id="cd00544">
    <property type="entry name" value="CobU"/>
    <property type="match status" value="1"/>
</dbReference>
<organism evidence="15 16">
    <name type="scientific">Steroidobacter gossypii</name>
    <dbReference type="NCBI Taxonomy" id="2805490"/>
    <lineage>
        <taxon>Bacteria</taxon>
        <taxon>Pseudomonadati</taxon>
        <taxon>Pseudomonadota</taxon>
        <taxon>Gammaproteobacteria</taxon>
        <taxon>Steroidobacterales</taxon>
        <taxon>Steroidobacteraceae</taxon>
        <taxon>Steroidobacter</taxon>
    </lineage>
</organism>
<dbReference type="InterPro" id="IPR003203">
    <property type="entry name" value="CobU/CobP"/>
</dbReference>
<dbReference type="PANTHER" id="PTHR34848">
    <property type="match status" value="1"/>
</dbReference>
<dbReference type="NCBIfam" id="NF004469">
    <property type="entry name" value="PRK05800.1"/>
    <property type="match status" value="1"/>
</dbReference>
<evidence type="ECO:0000256" key="13">
    <source>
        <dbReference type="ARBA" id="ARBA00023134"/>
    </source>
</evidence>
<protein>
    <recommendedName>
        <fullName evidence="14">Bifunctional adenosylcobalamin biosynthesis protein</fullName>
        <ecNumber evidence="14">2.7.1.156</ecNumber>
        <ecNumber evidence="14">2.7.7.62</ecNumber>
    </recommendedName>
</protein>
<evidence type="ECO:0000256" key="2">
    <source>
        <dbReference type="ARBA" id="ARBA00000711"/>
    </source>
</evidence>
<evidence type="ECO:0000313" key="16">
    <source>
        <dbReference type="Proteomes" id="UP000661077"/>
    </source>
</evidence>
<evidence type="ECO:0000256" key="12">
    <source>
        <dbReference type="ARBA" id="ARBA00022840"/>
    </source>
</evidence>
<evidence type="ECO:0000256" key="4">
    <source>
        <dbReference type="ARBA" id="ARBA00003889"/>
    </source>
</evidence>
<comment type="pathway">
    <text evidence="5 14">Cofactor biosynthesis; adenosylcobalamin biosynthesis; adenosylcobalamin from cob(II)yrinate a,c-diamide: step 6/7.</text>
</comment>
<dbReference type="GO" id="GO:0008820">
    <property type="term" value="F:cobinamide phosphate guanylyltransferase activity"/>
    <property type="evidence" value="ECO:0007669"/>
    <property type="project" value="UniProtKB-EC"/>
</dbReference>
<dbReference type="EC" id="2.7.7.62" evidence="14"/>
<keyword evidence="10 14" id="KW-0547">Nucleotide-binding</keyword>
<dbReference type="Gene3D" id="3.40.50.300">
    <property type="entry name" value="P-loop containing nucleotide triphosphate hydrolases"/>
    <property type="match status" value="1"/>
</dbReference>
<evidence type="ECO:0000256" key="10">
    <source>
        <dbReference type="ARBA" id="ARBA00022741"/>
    </source>
</evidence>
<evidence type="ECO:0000256" key="7">
    <source>
        <dbReference type="ARBA" id="ARBA00007490"/>
    </source>
</evidence>
<comment type="catalytic activity">
    <reaction evidence="2 14">
        <text>adenosylcob(III)inamide phosphate + GTP + H(+) = adenosylcob(III)inamide-GDP + diphosphate</text>
        <dbReference type="Rhea" id="RHEA:22712"/>
        <dbReference type="ChEBI" id="CHEBI:15378"/>
        <dbReference type="ChEBI" id="CHEBI:33019"/>
        <dbReference type="ChEBI" id="CHEBI:37565"/>
        <dbReference type="ChEBI" id="CHEBI:58502"/>
        <dbReference type="ChEBI" id="CHEBI:60487"/>
        <dbReference type="EC" id="2.7.7.62"/>
    </reaction>
</comment>
<dbReference type="SUPFAM" id="SSF52540">
    <property type="entry name" value="P-loop containing nucleoside triphosphate hydrolases"/>
    <property type="match status" value="1"/>
</dbReference>
<dbReference type="GO" id="GO:0043752">
    <property type="term" value="F:adenosylcobinamide kinase activity"/>
    <property type="evidence" value="ECO:0007669"/>
    <property type="project" value="UniProtKB-EC"/>
</dbReference>
<gene>
    <name evidence="15" type="primary">cobU</name>
    <name evidence="15" type="ORF">JM946_22500</name>
</gene>
<comment type="caution">
    <text evidence="15">The sequence shown here is derived from an EMBL/GenBank/DDBJ whole genome shotgun (WGS) entry which is preliminary data.</text>
</comment>
<proteinExistence type="inferred from homology"/>
<evidence type="ECO:0000256" key="11">
    <source>
        <dbReference type="ARBA" id="ARBA00022777"/>
    </source>
</evidence>
<comment type="similarity">
    <text evidence="7 14">Belongs to the CobU/CobP family.</text>
</comment>
<evidence type="ECO:0000256" key="14">
    <source>
        <dbReference type="PIRNR" id="PIRNR006135"/>
    </source>
</evidence>
<keyword evidence="11 14" id="KW-0418">Kinase</keyword>
<keyword evidence="13 14" id="KW-0342">GTP-binding</keyword>
<accession>A0ABS1X2S1</accession>
<keyword evidence="12 14" id="KW-0067">ATP-binding</keyword>
<reference evidence="15 16" key="1">
    <citation type="journal article" date="2021" name="Int. J. Syst. Evol. Microbiol.">
        <title>Steroidobacter gossypii sp. nov., isolated from soil of cotton cropping field.</title>
        <authorList>
            <person name="Huang R."/>
            <person name="Yang S."/>
            <person name="Zhen C."/>
            <person name="Liu W."/>
        </authorList>
    </citation>
    <scope>NUCLEOTIDE SEQUENCE [LARGE SCALE GENOMIC DNA]</scope>
    <source>
        <strain evidence="15 16">S1-65</strain>
    </source>
</reference>
<dbReference type="RefSeq" id="WP_203169627.1">
    <property type="nucleotide sequence ID" value="NZ_JAEVLS010000005.1"/>
</dbReference>
<dbReference type="PIRSF" id="PIRSF006135">
    <property type="entry name" value="CobU"/>
    <property type="match status" value="1"/>
</dbReference>
<comment type="pathway">
    <text evidence="6 14">Cofactor biosynthesis; adenosylcobalamin biosynthesis; adenosylcobalamin from cob(II)yrinate a,c-diamide: step 5/7.</text>
</comment>